<evidence type="ECO:0000256" key="3">
    <source>
        <dbReference type="ARBA" id="ARBA00022475"/>
    </source>
</evidence>
<evidence type="ECO:0000256" key="6">
    <source>
        <dbReference type="ARBA" id="ARBA00022989"/>
    </source>
</evidence>
<feature type="transmembrane region" description="Helical" evidence="8">
    <location>
        <begin position="126"/>
        <end position="146"/>
    </location>
</feature>
<dbReference type="PROSITE" id="PS50928">
    <property type="entry name" value="ABC_TM1"/>
    <property type="match status" value="2"/>
</dbReference>
<feature type="domain" description="ABC transmembrane type-1" evidence="9">
    <location>
        <begin position="64"/>
        <end position="247"/>
    </location>
</feature>
<dbReference type="Proteomes" id="UP001596306">
    <property type="component" value="Unassembled WGS sequence"/>
</dbReference>
<feature type="domain" description="ABC transmembrane type-1" evidence="9">
    <location>
        <begin position="317"/>
        <end position="507"/>
    </location>
</feature>
<comment type="caution">
    <text evidence="10">The sequence shown here is derived from an EMBL/GenBank/DDBJ whole genome shotgun (WGS) entry which is preliminary data.</text>
</comment>
<evidence type="ECO:0000259" key="9">
    <source>
        <dbReference type="PROSITE" id="PS50928"/>
    </source>
</evidence>
<keyword evidence="4" id="KW-0997">Cell inner membrane</keyword>
<dbReference type="CDD" id="cd06261">
    <property type="entry name" value="TM_PBP2"/>
    <property type="match status" value="2"/>
</dbReference>
<keyword evidence="2 8" id="KW-0813">Transport</keyword>
<evidence type="ECO:0000256" key="4">
    <source>
        <dbReference type="ARBA" id="ARBA00022519"/>
    </source>
</evidence>
<dbReference type="PANTHER" id="PTHR43357">
    <property type="entry name" value="INNER MEMBRANE ABC TRANSPORTER PERMEASE PROTEIN YDCV"/>
    <property type="match status" value="1"/>
</dbReference>
<feature type="transmembrane region" description="Helical" evidence="8">
    <location>
        <begin position="184"/>
        <end position="204"/>
    </location>
</feature>
<feature type="transmembrane region" description="Helical" evidence="8">
    <location>
        <begin position="355"/>
        <end position="377"/>
    </location>
</feature>
<evidence type="ECO:0000313" key="10">
    <source>
        <dbReference type="EMBL" id="MFC6356210.1"/>
    </source>
</evidence>
<dbReference type="InterPro" id="IPR000515">
    <property type="entry name" value="MetI-like"/>
</dbReference>
<keyword evidence="6 8" id="KW-1133">Transmembrane helix</keyword>
<feature type="transmembrane region" description="Helical" evidence="8">
    <location>
        <begin position="321"/>
        <end position="343"/>
    </location>
</feature>
<feature type="transmembrane region" description="Helical" evidence="8">
    <location>
        <begin position="444"/>
        <end position="469"/>
    </location>
</feature>
<feature type="transmembrane region" description="Helical" evidence="8">
    <location>
        <begin position="489"/>
        <end position="509"/>
    </location>
</feature>
<evidence type="ECO:0000256" key="5">
    <source>
        <dbReference type="ARBA" id="ARBA00022692"/>
    </source>
</evidence>
<comment type="similarity">
    <text evidence="8">Belongs to the binding-protein-dependent transport system permease family.</text>
</comment>
<keyword evidence="3" id="KW-1003">Cell membrane</keyword>
<evidence type="ECO:0000256" key="7">
    <source>
        <dbReference type="ARBA" id="ARBA00023136"/>
    </source>
</evidence>
<feature type="transmembrane region" description="Helical" evidence="8">
    <location>
        <begin position="224"/>
        <end position="246"/>
    </location>
</feature>
<gene>
    <name evidence="10" type="ORF">ACFQB0_08830</name>
</gene>
<keyword evidence="7 8" id="KW-0472">Membrane</keyword>
<sequence length="517" mass="54119">MTVQIERRGAAAETSRPSALLLTVSILIAAVTLVPVGFVVITTVQTGWDVLAPLIFRPKVGELLLNTILLVVIGVPLCVAAGVGAAWLVERTNLPGRRFWAILFAAPLAIPAFVSSYAWVSLLPSIGGLGGGLLISTLAYSPLVYFPAAATLRGLDPALEDSARSLGLTTPRIFVRVVLPQLRLAIWGGGLIVALHLLAEYGAFALIRFDTFTTAIIVQYQSTFAGPAASALGIVLTLLCLLVLTAEATTRGRARYAHIGSGAPLPPERHRLGRGTAAAVLATILYTALAIGVPLLSIGRWLGVGEPWAQPEIGPALMQTVFFVVCGAVLTVAAALPLAWLSIRHPGSASRLVENSTYVASSLPGIVIALALVTVTIRLVPELYQTVATVLLAYLIMFLPRALVTLRAGLGQAPIILEEVARSLGDPPVIARLRVTVPLLTPSLWGGAALVGLGVANELTATLLLAPNGTRTLATQFWSASSSVAYADAAPYALLLIVISVPTVALMSIPSQKRTTL</sequence>
<dbReference type="InterPro" id="IPR035906">
    <property type="entry name" value="MetI-like_sf"/>
</dbReference>
<dbReference type="Gene3D" id="1.10.3720.10">
    <property type="entry name" value="MetI-like"/>
    <property type="match status" value="2"/>
</dbReference>
<evidence type="ECO:0000256" key="2">
    <source>
        <dbReference type="ARBA" id="ARBA00022448"/>
    </source>
</evidence>
<dbReference type="SUPFAM" id="SSF161098">
    <property type="entry name" value="MetI-like"/>
    <property type="match status" value="2"/>
</dbReference>
<name>A0ABW1VFE8_9MICO</name>
<keyword evidence="5 8" id="KW-0812">Transmembrane</keyword>
<dbReference type="RefSeq" id="WP_386730309.1">
    <property type="nucleotide sequence ID" value="NZ_JBHSTP010000002.1"/>
</dbReference>
<dbReference type="EMBL" id="JBHSTP010000002">
    <property type="protein sequence ID" value="MFC6356210.1"/>
    <property type="molecule type" value="Genomic_DNA"/>
</dbReference>
<evidence type="ECO:0000256" key="8">
    <source>
        <dbReference type="RuleBase" id="RU363032"/>
    </source>
</evidence>
<protein>
    <submittedName>
        <fullName evidence="10">ABC transporter permease</fullName>
    </submittedName>
</protein>
<proteinExistence type="inferred from homology"/>
<feature type="transmembrane region" description="Helical" evidence="8">
    <location>
        <begin position="100"/>
        <end position="120"/>
    </location>
</feature>
<keyword evidence="11" id="KW-1185">Reference proteome</keyword>
<organism evidence="10 11">
    <name type="scientific">Luethyella okanaganae</name>
    <dbReference type="NCBI Taxonomy" id="69372"/>
    <lineage>
        <taxon>Bacteria</taxon>
        <taxon>Bacillati</taxon>
        <taxon>Actinomycetota</taxon>
        <taxon>Actinomycetes</taxon>
        <taxon>Micrococcales</taxon>
        <taxon>Microbacteriaceae</taxon>
        <taxon>Luethyella</taxon>
    </lineage>
</organism>
<feature type="transmembrane region" description="Helical" evidence="8">
    <location>
        <begin position="20"/>
        <end position="44"/>
    </location>
</feature>
<comment type="subcellular location">
    <subcellularLocation>
        <location evidence="1">Cell inner membrane</location>
        <topology evidence="1">Multi-pass membrane protein</topology>
    </subcellularLocation>
    <subcellularLocation>
        <location evidence="8">Cell membrane</location>
        <topology evidence="8">Multi-pass membrane protein</topology>
    </subcellularLocation>
</comment>
<evidence type="ECO:0000313" key="11">
    <source>
        <dbReference type="Proteomes" id="UP001596306"/>
    </source>
</evidence>
<feature type="transmembrane region" description="Helical" evidence="8">
    <location>
        <begin position="383"/>
        <end position="404"/>
    </location>
</feature>
<accession>A0ABW1VFE8</accession>
<evidence type="ECO:0000256" key="1">
    <source>
        <dbReference type="ARBA" id="ARBA00004429"/>
    </source>
</evidence>
<reference evidence="11" key="1">
    <citation type="journal article" date="2019" name="Int. J. Syst. Evol. Microbiol.">
        <title>The Global Catalogue of Microorganisms (GCM) 10K type strain sequencing project: providing services to taxonomists for standard genome sequencing and annotation.</title>
        <authorList>
            <consortium name="The Broad Institute Genomics Platform"/>
            <consortium name="The Broad Institute Genome Sequencing Center for Infectious Disease"/>
            <person name="Wu L."/>
            <person name="Ma J."/>
        </authorList>
    </citation>
    <scope>NUCLEOTIDE SEQUENCE [LARGE SCALE GENOMIC DNA]</scope>
    <source>
        <strain evidence="11">CCUG 43304</strain>
    </source>
</reference>
<dbReference type="PANTHER" id="PTHR43357:SF3">
    <property type="entry name" value="FE(3+)-TRANSPORT SYSTEM PERMEASE PROTEIN FBPB 2"/>
    <property type="match status" value="1"/>
</dbReference>
<dbReference type="Pfam" id="PF00528">
    <property type="entry name" value="BPD_transp_1"/>
    <property type="match status" value="2"/>
</dbReference>
<feature type="transmembrane region" description="Helical" evidence="8">
    <location>
        <begin position="278"/>
        <end position="301"/>
    </location>
</feature>
<feature type="transmembrane region" description="Helical" evidence="8">
    <location>
        <begin position="64"/>
        <end position="88"/>
    </location>
</feature>